<accession>A0ABV2NPS8</accession>
<dbReference type="Proteomes" id="UP001549119">
    <property type="component" value="Unassembled WGS sequence"/>
</dbReference>
<dbReference type="InterPro" id="IPR009056">
    <property type="entry name" value="Cyt_c-like_dom"/>
</dbReference>
<dbReference type="InterPro" id="IPR051395">
    <property type="entry name" value="Cytochrome_c_Peroxidase/MauG"/>
</dbReference>
<dbReference type="Gene3D" id="1.10.760.10">
    <property type="entry name" value="Cytochrome c-like domain"/>
    <property type="match status" value="2"/>
</dbReference>
<evidence type="ECO:0000256" key="1">
    <source>
        <dbReference type="ARBA" id="ARBA00004196"/>
    </source>
</evidence>
<comment type="caution">
    <text evidence="10">The sequence shown here is derived from an EMBL/GenBank/DDBJ whole genome shotgun (WGS) entry which is preliminary data.</text>
</comment>
<evidence type="ECO:0000256" key="7">
    <source>
        <dbReference type="SAM" id="MobiDB-lite"/>
    </source>
</evidence>
<gene>
    <name evidence="10" type="ORF">ABIC20_005807</name>
</gene>
<dbReference type="InterPro" id="IPR004852">
    <property type="entry name" value="Di-haem_cyt_c_peroxidsae"/>
</dbReference>
<dbReference type="InterPro" id="IPR036909">
    <property type="entry name" value="Cyt_c-like_dom_sf"/>
</dbReference>
<keyword evidence="8" id="KW-0732">Signal</keyword>
<evidence type="ECO:0000313" key="10">
    <source>
        <dbReference type="EMBL" id="MET3868498.1"/>
    </source>
</evidence>
<dbReference type="EC" id="1.11.1.5" evidence="10"/>
<dbReference type="SUPFAM" id="SSF46626">
    <property type="entry name" value="Cytochrome c"/>
    <property type="match status" value="2"/>
</dbReference>
<evidence type="ECO:0000256" key="3">
    <source>
        <dbReference type="ARBA" id="ARBA00022723"/>
    </source>
</evidence>
<keyword evidence="5 6" id="KW-0408">Iron</keyword>
<evidence type="ECO:0000256" key="4">
    <source>
        <dbReference type="ARBA" id="ARBA00023002"/>
    </source>
</evidence>
<evidence type="ECO:0000256" key="8">
    <source>
        <dbReference type="SAM" id="SignalP"/>
    </source>
</evidence>
<comment type="subcellular location">
    <subcellularLocation>
        <location evidence="1">Cell envelope</location>
    </subcellularLocation>
</comment>
<evidence type="ECO:0000256" key="6">
    <source>
        <dbReference type="PROSITE-ProRule" id="PRU00433"/>
    </source>
</evidence>
<dbReference type="PANTHER" id="PTHR30600:SF7">
    <property type="entry name" value="CYTOCHROME C PEROXIDASE-RELATED"/>
    <property type="match status" value="1"/>
</dbReference>
<feature type="chain" id="PRO_5047183084" evidence="8">
    <location>
        <begin position="28"/>
        <end position="349"/>
    </location>
</feature>
<evidence type="ECO:0000313" key="11">
    <source>
        <dbReference type="Proteomes" id="UP001549119"/>
    </source>
</evidence>
<dbReference type="GO" id="GO:0004130">
    <property type="term" value="F:cytochrome-c peroxidase activity"/>
    <property type="evidence" value="ECO:0007669"/>
    <property type="project" value="UniProtKB-EC"/>
</dbReference>
<proteinExistence type="predicted"/>
<reference evidence="10 11" key="1">
    <citation type="submission" date="2024-06" db="EMBL/GenBank/DDBJ databases">
        <title>Genomics of switchgrass bacterial isolates.</title>
        <authorList>
            <person name="Shade A."/>
        </authorList>
    </citation>
    <scope>NUCLEOTIDE SEQUENCE [LARGE SCALE GENOMIC DNA]</scope>
    <source>
        <strain evidence="10 11">PvP084</strain>
    </source>
</reference>
<dbReference type="PROSITE" id="PS51007">
    <property type="entry name" value="CYTC"/>
    <property type="match status" value="1"/>
</dbReference>
<evidence type="ECO:0000256" key="5">
    <source>
        <dbReference type="ARBA" id="ARBA00023004"/>
    </source>
</evidence>
<keyword evidence="11" id="KW-1185">Reference proteome</keyword>
<dbReference type="RefSeq" id="WP_053622694.1">
    <property type="nucleotide sequence ID" value="NZ_CP090579.1"/>
</dbReference>
<keyword evidence="4 10" id="KW-0560">Oxidoreductase</keyword>
<keyword evidence="10" id="KW-0575">Peroxidase</keyword>
<dbReference type="EMBL" id="JBEPNW010000002">
    <property type="protein sequence ID" value="MET3868498.1"/>
    <property type="molecule type" value="Genomic_DNA"/>
</dbReference>
<protein>
    <submittedName>
        <fullName evidence="10">Cytochrome c peroxidase</fullName>
        <ecNumber evidence="10">1.11.1.5</ecNumber>
    </submittedName>
</protein>
<sequence>MARFRPGRGRVAVAALLASALAILAAAAHERPHEGPHAGPADAELSAEAADALGVITPVPGTLGADPDRAAIGRLLFTDTRLSRGGDRACITCHDIRTSGASAVPRNLTADGTPVPRNTPTAFNAALSFRLGWAGDIPSLREQAELALTRPEFLGGSWPRILDTVRDDPVLAPMFQAAYGRAADREAVIDAINSFERTLLTPDSRFDRWLRGDARAITGPERAGYDLFRRIGCAACHQGVNVGGNLFEKVGIFVTIPNKVAEVLRVPSLRNVAVTAPYFDDGGVATLPEAVRLMARAQLGRELTPAQVDGIVAFLGTLTGTYEGRPLTAPPAPGAGLQDGARPDGKPQL</sequence>
<keyword evidence="2 6" id="KW-0349">Heme</keyword>
<dbReference type="PANTHER" id="PTHR30600">
    <property type="entry name" value="CYTOCHROME C PEROXIDASE-RELATED"/>
    <property type="match status" value="1"/>
</dbReference>
<keyword evidence="3 6" id="KW-0479">Metal-binding</keyword>
<organism evidence="10 11">
    <name type="scientific">Methylobacterium radiotolerans</name>
    <dbReference type="NCBI Taxonomy" id="31998"/>
    <lineage>
        <taxon>Bacteria</taxon>
        <taxon>Pseudomonadati</taxon>
        <taxon>Pseudomonadota</taxon>
        <taxon>Alphaproteobacteria</taxon>
        <taxon>Hyphomicrobiales</taxon>
        <taxon>Methylobacteriaceae</taxon>
        <taxon>Methylobacterium</taxon>
    </lineage>
</organism>
<feature type="signal peptide" evidence="8">
    <location>
        <begin position="1"/>
        <end position="27"/>
    </location>
</feature>
<feature type="domain" description="Cytochrome c" evidence="9">
    <location>
        <begin position="219"/>
        <end position="319"/>
    </location>
</feature>
<name>A0ABV2NPS8_9HYPH</name>
<feature type="region of interest" description="Disordered" evidence="7">
    <location>
        <begin position="325"/>
        <end position="349"/>
    </location>
</feature>
<evidence type="ECO:0000256" key="2">
    <source>
        <dbReference type="ARBA" id="ARBA00022617"/>
    </source>
</evidence>
<evidence type="ECO:0000259" key="9">
    <source>
        <dbReference type="PROSITE" id="PS51007"/>
    </source>
</evidence>
<dbReference type="Pfam" id="PF03150">
    <property type="entry name" value="CCP_MauG"/>
    <property type="match status" value="1"/>
</dbReference>